<evidence type="ECO:0000259" key="2">
    <source>
        <dbReference type="Pfam" id="PF26236"/>
    </source>
</evidence>
<feature type="domain" description="DUF8054" evidence="4">
    <location>
        <begin position="110"/>
        <end position="228"/>
    </location>
</feature>
<sequence>MGTVLDRVRRPEYTGEDRCVPCTAVNTVIAIGVAVAVGYVVTTAAGSFVGTTVGGTVFALSVAAIYFRGYLVPGTPTLTKRYFPERVLAWFDKAETGGQTATAPAAEEIDVEATLLDAGVLEEKPHGDLGLTPAFAADFRERVERERDEDSDREAVAAIVGIDAGELAFEEYGTAFVAHADGRNVGRWESRAAFLADVAAGRALPDYYDGWADTGPAGRGQLLAGLRLFVEQCPACDGQVRFGQEVVESCCRTVDVVAVTCEDCNSRLFEVDASDVAAAA</sequence>
<dbReference type="STRING" id="660518.SAMN05216218_108101"/>
<dbReference type="Pfam" id="PF26238">
    <property type="entry name" value="DUF8054_M"/>
    <property type="match status" value="1"/>
</dbReference>
<feature type="domain" description="DUF8054" evidence="2">
    <location>
        <begin position="5"/>
        <end position="94"/>
    </location>
</feature>
<dbReference type="InterPro" id="IPR058675">
    <property type="entry name" value="DUF8054_C"/>
</dbReference>
<evidence type="ECO:0000313" key="6">
    <source>
        <dbReference type="Proteomes" id="UP000199076"/>
    </source>
</evidence>
<dbReference type="InterPro" id="IPR058674">
    <property type="entry name" value="DUF8054_N"/>
</dbReference>
<evidence type="ECO:0000259" key="4">
    <source>
        <dbReference type="Pfam" id="PF26238"/>
    </source>
</evidence>
<keyword evidence="1" id="KW-1133">Transmembrane helix</keyword>
<evidence type="ECO:0000313" key="5">
    <source>
        <dbReference type="EMBL" id="SDF66447.1"/>
    </source>
</evidence>
<keyword evidence="1" id="KW-0812">Transmembrane</keyword>
<accession>A0A1G7MXN8</accession>
<dbReference type="EMBL" id="FNBK01000008">
    <property type="protein sequence ID" value="SDF66447.1"/>
    <property type="molecule type" value="Genomic_DNA"/>
</dbReference>
<dbReference type="Pfam" id="PF26236">
    <property type="entry name" value="DUF8054_N"/>
    <property type="match status" value="1"/>
</dbReference>
<evidence type="ECO:0000259" key="3">
    <source>
        <dbReference type="Pfam" id="PF26237"/>
    </source>
</evidence>
<keyword evidence="1" id="KW-0472">Membrane</keyword>
<proteinExistence type="predicted"/>
<keyword evidence="6" id="KW-1185">Reference proteome</keyword>
<dbReference type="Proteomes" id="UP000199076">
    <property type="component" value="Unassembled WGS sequence"/>
</dbReference>
<dbReference type="AlphaFoldDB" id="A0A1G7MXN8"/>
<protein>
    <submittedName>
        <fullName evidence="5">Uncharacterized protein</fullName>
    </submittedName>
</protein>
<gene>
    <name evidence="5" type="ORF">SAMN05216218_108101</name>
</gene>
<organism evidence="5 6">
    <name type="scientific">Halorientalis regularis</name>
    <dbReference type="NCBI Taxonomy" id="660518"/>
    <lineage>
        <taxon>Archaea</taxon>
        <taxon>Methanobacteriati</taxon>
        <taxon>Methanobacteriota</taxon>
        <taxon>Stenosarchaea group</taxon>
        <taxon>Halobacteria</taxon>
        <taxon>Halobacteriales</taxon>
        <taxon>Haloarculaceae</taxon>
        <taxon>Halorientalis</taxon>
    </lineage>
</organism>
<dbReference type="InterPro" id="IPR058775">
    <property type="entry name" value="DUF8054_M"/>
</dbReference>
<dbReference type="OrthoDB" id="292134at2157"/>
<feature type="transmembrane region" description="Helical" evidence="1">
    <location>
        <begin position="48"/>
        <end position="71"/>
    </location>
</feature>
<feature type="domain" description="DUF8054" evidence="3">
    <location>
        <begin position="231"/>
        <end position="271"/>
    </location>
</feature>
<reference evidence="6" key="1">
    <citation type="submission" date="2016-10" db="EMBL/GenBank/DDBJ databases">
        <authorList>
            <person name="Varghese N."/>
            <person name="Submissions S."/>
        </authorList>
    </citation>
    <scope>NUCLEOTIDE SEQUENCE [LARGE SCALE GENOMIC DNA]</scope>
    <source>
        <strain evidence="6">IBRC-M 10760</strain>
    </source>
</reference>
<dbReference type="Pfam" id="PF26237">
    <property type="entry name" value="DUF8054_C"/>
    <property type="match status" value="1"/>
</dbReference>
<feature type="transmembrane region" description="Helical" evidence="1">
    <location>
        <begin position="20"/>
        <end position="42"/>
    </location>
</feature>
<evidence type="ECO:0000256" key="1">
    <source>
        <dbReference type="SAM" id="Phobius"/>
    </source>
</evidence>
<name>A0A1G7MXN8_9EURY</name>